<accession>A0A224XD27</accession>
<dbReference type="Gene3D" id="2.40.10.10">
    <property type="entry name" value="Trypsin-like serine proteases"/>
    <property type="match status" value="1"/>
</dbReference>
<organism evidence="12">
    <name type="scientific">Panstrongylus lignarius</name>
    <dbReference type="NCBI Taxonomy" id="156445"/>
    <lineage>
        <taxon>Eukaryota</taxon>
        <taxon>Metazoa</taxon>
        <taxon>Ecdysozoa</taxon>
        <taxon>Arthropoda</taxon>
        <taxon>Hexapoda</taxon>
        <taxon>Insecta</taxon>
        <taxon>Pterygota</taxon>
        <taxon>Neoptera</taxon>
        <taxon>Paraneoptera</taxon>
        <taxon>Hemiptera</taxon>
        <taxon>Heteroptera</taxon>
        <taxon>Panheteroptera</taxon>
        <taxon>Cimicomorpha</taxon>
        <taxon>Reduviidae</taxon>
        <taxon>Triatominae</taxon>
        <taxon>Panstrongylus</taxon>
    </lineage>
</organism>
<name>A0A224XD27_9HEMI</name>
<dbReference type="PANTHER" id="PTHR24252:SF7">
    <property type="entry name" value="HYALIN"/>
    <property type="match status" value="1"/>
</dbReference>
<dbReference type="InterPro" id="IPR009003">
    <property type="entry name" value="Peptidase_S1_PA"/>
</dbReference>
<dbReference type="PROSITE" id="PS50240">
    <property type="entry name" value="TRYPSIN_DOM"/>
    <property type="match status" value="1"/>
</dbReference>
<dbReference type="CDD" id="cd00190">
    <property type="entry name" value="Tryp_SPc"/>
    <property type="match status" value="1"/>
</dbReference>
<evidence type="ECO:0000256" key="8">
    <source>
        <dbReference type="ARBA" id="ARBA00023157"/>
    </source>
</evidence>
<keyword evidence="6 9" id="KW-0720">Serine protease</keyword>
<evidence type="ECO:0000259" key="11">
    <source>
        <dbReference type="PROSITE" id="PS50240"/>
    </source>
</evidence>
<feature type="chain" id="PRO_5012217471" evidence="10">
    <location>
        <begin position="21"/>
        <end position="421"/>
    </location>
</feature>
<dbReference type="InterPro" id="IPR043504">
    <property type="entry name" value="Peptidase_S1_PA_chymotrypsin"/>
</dbReference>
<dbReference type="InterPro" id="IPR035914">
    <property type="entry name" value="Sperma_CUB_dom_sf"/>
</dbReference>
<dbReference type="SMART" id="SM00020">
    <property type="entry name" value="Tryp_SPc"/>
    <property type="match status" value="1"/>
</dbReference>
<evidence type="ECO:0000256" key="2">
    <source>
        <dbReference type="ARBA" id="ARBA00022525"/>
    </source>
</evidence>
<keyword evidence="4 10" id="KW-0732">Signal</keyword>
<feature type="domain" description="Peptidase S1" evidence="11">
    <location>
        <begin position="176"/>
        <end position="407"/>
    </location>
</feature>
<dbReference type="Pfam" id="PF00431">
    <property type="entry name" value="CUB"/>
    <property type="match status" value="1"/>
</dbReference>
<evidence type="ECO:0000256" key="5">
    <source>
        <dbReference type="ARBA" id="ARBA00022801"/>
    </source>
</evidence>
<keyword evidence="3 9" id="KW-0645">Protease</keyword>
<evidence type="ECO:0000256" key="4">
    <source>
        <dbReference type="ARBA" id="ARBA00022729"/>
    </source>
</evidence>
<evidence type="ECO:0000256" key="3">
    <source>
        <dbReference type="ARBA" id="ARBA00022670"/>
    </source>
</evidence>
<dbReference type="AlphaFoldDB" id="A0A224XD27"/>
<dbReference type="PRINTS" id="PR00722">
    <property type="entry name" value="CHYMOTRYPSIN"/>
</dbReference>
<keyword evidence="2" id="KW-0964">Secreted</keyword>
<evidence type="ECO:0000256" key="1">
    <source>
        <dbReference type="ARBA" id="ARBA00004613"/>
    </source>
</evidence>
<dbReference type="Gene3D" id="2.60.120.290">
    <property type="entry name" value="Spermadhesin, CUB domain"/>
    <property type="match status" value="1"/>
</dbReference>
<evidence type="ECO:0000313" key="12">
    <source>
        <dbReference type="EMBL" id="JAW10356.1"/>
    </source>
</evidence>
<dbReference type="InterPro" id="IPR033116">
    <property type="entry name" value="TRYPSIN_SER"/>
</dbReference>
<dbReference type="SUPFAM" id="SSF50494">
    <property type="entry name" value="Trypsin-like serine proteases"/>
    <property type="match status" value="1"/>
</dbReference>
<protein>
    <submittedName>
        <fullName evidence="12">Putative transmembrane protease serine 12</fullName>
    </submittedName>
</protein>
<keyword evidence="12" id="KW-0812">Transmembrane</keyword>
<keyword evidence="5 9" id="KW-0378">Hydrolase</keyword>
<dbReference type="PANTHER" id="PTHR24252">
    <property type="entry name" value="ACROSIN-RELATED"/>
    <property type="match status" value="1"/>
</dbReference>
<dbReference type="PROSITE" id="PS00135">
    <property type="entry name" value="TRYPSIN_SER"/>
    <property type="match status" value="1"/>
</dbReference>
<reference evidence="12" key="1">
    <citation type="journal article" date="2018" name="PLoS Negl. Trop. Dis.">
        <title>An insight into the salivary gland and fat body transcriptome of Panstrongylus lignarius (Hemiptera: Heteroptera), the main vector of Chagas disease in Peru.</title>
        <authorList>
            <person name="Nevoa J.C."/>
            <person name="Mendes M.T."/>
            <person name="da Silva M.V."/>
            <person name="Soares S.C."/>
            <person name="Oliveira C.J.F."/>
            <person name="Ribeiro J.M.C."/>
        </authorList>
    </citation>
    <scope>NUCLEOTIDE SEQUENCE</scope>
</reference>
<sequence length="421" mass="47799">MNKCLLIFLTFFVGCCNVLGDIEETIYIKVGDPAYDTIYYKTMPNNTVKKWVFVTDDIGQISFSCKEMTISSRAVCRNEEVVVDDGEKENRFCGTQFDLRIISKLNKMIVRVKTSEEVAYLNCLVQAVSGPEFDQYKNIESIEINSSEFGVKRGIKETTCPCGWSNKVIFQNLARIVNGKQTGKYEFPWMAGIRRDGIQFCGGAIITEYHVLTAAHCTVNKHNITLEVLVGTNIRWAELEGQRIKVKQIVEQEYNKTKGHENDIAILVLEEKINFSEKVGPVCLSPEYPNINNEYITIIGWGKLKQFKSEQPNYLHKAHVRVVDINTCSYKFNRKFSTKNPSRICTWSSDKDSCMGDSGGPLVWLDPETNRYTQVALVSFGKGCNTPNPKVNTAVSYFHEWIKQVIEDTNTDAKICTKIGK</sequence>
<dbReference type="EMBL" id="GFTR01006070">
    <property type="protein sequence ID" value="JAW10356.1"/>
    <property type="molecule type" value="Transcribed_RNA"/>
</dbReference>
<dbReference type="FunFam" id="2.40.10.10:FF:000146">
    <property type="entry name" value="Serine protease 53"/>
    <property type="match status" value="1"/>
</dbReference>
<dbReference type="InterPro" id="IPR001314">
    <property type="entry name" value="Peptidase_S1A"/>
</dbReference>
<evidence type="ECO:0000256" key="10">
    <source>
        <dbReference type="SAM" id="SignalP"/>
    </source>
</evidence>
<feature type="signal peptide" evidence="10">
    <location>
        <begin position="1"/>
        <end position="20"/>
    </location>
</feature>
<dbReference type="SUPFAM" id="SSF49854">
    <property type="entry name" value="Spermadhesin, CUB domain"/>
    <property type="match status" value="1"/>
</dbReference>
<dbReference type="InterPro" id="IPR000859">
    <property type="entry name" value="CUB_dom"/>
</dbReference>
<dbReference type="PROSITE" id="PS51257">
    <property type="entry name" value="PROKAR_LIPOPROTEIN"/>
    <property type="match status" value="1"/>
</dbReference>
<evidence type="ECO:0000256" key="6">
    <source>
        <dbReference type="ARBA" id="ARBA00022825"/>
    </source>
</evidence>
<dbReference type="GO" id="GO:0004252">
    <property type="term" value="F:serine-type endopeptidase activity"/>
    <property type="evidence" value="ECO:0007669"/>
    <property type="project" value="InterPro"/>
</dbReference>
<dbReference type="GO" id="GO:0005576">
    <property type="term" value="C:extracellular region"/>
    <property type="evidence" value="ECO:0007669"/>
    <property type="project" value="UniProtKB-SubCell"/>
</dbReference>
<evidence type="ECO:0000256" key="7">
    <source>
        <dbReference type="ARBA" id="ARBA00023145"/>
    </source>
</evidence>
<dbReference type="InterPro" id="IPR018114">
    <property type="entry name" value="TRYPSIN_HIS"/>
</dbReference>
<keyword evidence="12" id="KW-0472">Membrane</keyword>
<keyword evidence="7" id="KW-0865">Zymogen</keyword>
<dbReference type="InterPro" id="IPR001254">
    <property type="entry name" value="Trypsin_dom"/>
</dbReference>
<comment type="subcellular location">
    <subcellularLocation>
        <location evidence="1">Secreted</location>
    </subcellularLocation>
</comment>
<dbReference type="Pfam" id="PF00089">
    <property type="entry name" value="Trypsin"/>
    <property type="match status" value="1"/>
</dbReference>
<evidence type="ECO:0000256" key="9">
    <source>
        <dbReference type="RuleBase" id="RU363034"/>
    </source>
</evidence>
<dbReference type="PROSITE" id="PS00134">
    <property type="entry name" value="TRYPSIN_HIS"/>
    <property type="match status" value="1"/>
</dbReference>
<keyword evidence="8" id="KW-1015">Disulfide bond</keyword>
<dbReference type="GO" id="GO:0006508">
    <property type="term" value="P:proteolysis"/>
    <property type="evidence" value="ECO:0007669"/>
    <property type="project" value="UniProtKB-KW"/>
</dbReference>
<proteinExistence type="predicted"/>